<gene>
    <name evidence="3" type="ORF">SODALDRAFT_262927</name>
</gene>
<feature type="domain" description="Calcineurin-like phosphoesterase" evidence="2">
    <location>
        <begin position="4"/>
        <end position="228"/>
    </location>
</feature>
<evidence type="ECO:0000313" key="3">
    <source>
        <dbReference type="EMBL" id="ROT34714.1"/>
    </source>
</evidence>
<name>A0A3N2PJZ8_SODAK</name>
<evidence type="ECO:0000259" key="2">
    <source>
        <dbReference type="Pfam" id="PF00149"/>
    </source>
</evidence>
<dbReference type="AlphaFoldDB" id="A0A3N2PJZ8"/>
<dbReference type="InterPro" id="IPR051693">
    <property type="entry name" value="UPF0046_metallophosphoest"/>
</dbReference>
<accession>A0A3N2PJZ8</accession>
<protein>
    <recommendedName>
        <fullName evidence="2">Calcineurin-like phosphoesterase domain-containing protein</fullName>
    </recommendedName>
</protein>
<evidence type="ECO:0000256" key="1">
    <source>
        <dbReference type="SAM" id="MobiDB-lite"/>
    </source>
</evidence>
<reference evidence="3 4" key="1">
    <citation type="journal article" date="2018" name="Mol. Ecol.">
        <title>The obligate alkalophilic soda-lake fungus Sodiomyces alkalinus has shifted to a protein diet.</title>
        <authorList>
            <person name="Grum-Grzhimaylo A.A."/>
            <person name="Falkoski D.L."/>
            <person name="van den Heuvel J."/>
            <person name="Valero-Jimenez C.A."/>
            <person name="Min B."/>
            <person name="Choi I.G."/>
            <person name="Lipzen A."/>
            <person name="Daum C.G."/>
            <person name="Aanen D.K."/>
            <person name="Tsang A."/>
            <person name="Henrissat B."/>
            <person name="Bilanenko E.N."/>
            <person name="de Vries R.P."/>
            <person name="van Kan J.A.L."/>
            <person name="Grigoriev I.V."/>
            <person name="Debets A.J.M."/>
        </authorList>
    </citation>
    <scope>NUCLEOTIDE SEQUENCE [LARGE SCALE GENOMIC DNA]</scope>
    <source>
        <strain evidence="3 4">F11</strain>
    </source>
</reference>
<sequence>VKTRILILSDTHGLKPQDSPGGPKGAKGTPPSGYRYPLPEADVAIHCGDLTSNSNIPELEDTFSMLRQLSAPLKLVIAGNHDLALDRNHWDSVVESLEARGRIPLPVVEQYKRCPVEFQRIIDAARQDGVIYLPDDGVYDFELGNGARLRVFASPMTPSYGAWAFQYPRGTYKFDIPAAAGIDVVVSHGPPRGVLDRASNGQYAGCDELFAAVCASRPQIHCFGHIHEAWGAELVTWKKPPPSDDKYNSAAAPLARSNAYGSGPEGKKAAKAKVARFYRDKCVPVDITSAGRLSLRPGEQTLFVNAAIMNRYYRPANVPWLVDIDLPKAG</sequence>
<dbReference type="Gene3D" id="3.60.21.10">
    <property type="match status" value="1"/>
</dbReference>
<feature type="non-terminal residue" evidence="3">
    <location>
        <position position="330"/>
    </location>
</feature>
<dbReference type="SUPFAM" id="SSF56300">
    <property type="entry name" value="Metallo-dependent phosphatases"/>
    <property type="match status" value="1"/>
</dbReference>
<dbReference type="Proteomes" id="UP000272025">
    <property type="component" value="Unassembled WGS sequence"/>
</dbReference>
<dbReference type="PANTHER" id="PTHR12905">
    <property type="entry name" value="METALLOPHOSPHOESTERASE"/>
    <property type="match status" value="1"/>
</dbReference>
<dbReference type="GO" id="GO:0016787">
    <property type="term" value="F:hydrolase activity"/>
    <property type="evidence" value="ECO:0007669"/>
    <property type="project" value="InterPro"/>
</dbReference>
<keyword evidence="4" id="KW-1185">Reference proteome</keyword>
<proteinExistence type="predicted"/>
<dbReference type="GeneID" id="39575940"/>
<dbReference type="PANTHER" id="PTHR12905:SF0">
    <property type="entry name" value="CALCINEURIN-LIKE PHOSPHOESTERASE DOMAIN-CONTAINING PROTEIN"/>
    <property type="match status" value="1"/>
</dbReference>
<feature type="region of interest" description="Disordered" evidence="1">
    <location>
        <begin position="9"/>
        <end position="35"/>
    </location>
</feature>
<evidence type="ECO:0000313" key="4">
    <source>
        <dbReference type="Proteomes" id="UP000272025"/>
    </source>
</evidence>
<dbReference type="RefSeq" id="XP_028462520.1">
    <property type="nucleotide sequence ID" value="XM_028607462.1"/>
</dbReference>
<dbReference type="OrthoDB" id="630188at2759"/>
<dbReference type="InterPro" id="IPR004843">
    <property type="entry name" value="Calcineurin-like_PHP"/>
</dbReference>
<dbReference type="Pfam" id="PF00149">
    <property type="entry name" value="Metallophos"/>
    <property type="match status" value="1"/>
</dbReference>
<dbReference type="CDD" id="cd07379">
    <property type="entry name" value="MPP_239FB"/>
    <property type="match status" value="1"/>
</dbReference>
<dbReference type="InterPro" id="IPR029052">
    <property type="entry name" value="Metallo-depent_PP-like"/>
</dbReference>
<feature type="non-terminal residue" evidence="3">
    <location>
        <position position="1"/>
    </location>
</feature>
<dbReference type="EMBL" id="ML119066">
    <property type="protein sequence ID" value="ROT34714.1"/>
    <property type="molecule type" value="Genomic_DNA"/>
</dbReference>
<organism evidence="3 4">
    <name type="scientific">Sodiomyces alkalinus (strain CBS 110278 / VKM F-3762 / F11)</name>
    <name type="common">Alkaliphilic filamentous fungus</name>
    <dbReference type="NCBI Taxonomy" id="1314773"/>
    <lineage>
        <taxon>Eukaryota</taxon>
        <taxon>Fungi</taxon>
        <taxon>Dikarya</taxon>
        <taxon>Ascomycota</taxon>
        <taxon>Pezizomycotina</taxon>
        <taxon>Sordariomycetes</taxon>
        <taxon>Hypocreomycetidae</taxon>
        <taxon>Glomerellales</taxon>
        <taxon>Plectosphaerellaceae</taxon>
        <taxon>Sodiomyces</taxon>
    </lineage>
</organism>